<gene>
    <name evidence="5" type="ORF">Mterra_02621</name>
</gene>
<dbReference type="GO" id="GO:0009190">
    <property type="term" value="P:cyclic nucleotide biosynthetic process"/>
    <property type="evidence" value="ECO:0007669"/>
    <property type="project" value="InterPro"/>
</dbReference>
<dbReference type="InterPro" id="IPR029787">
    <property type="entry name" value="Nucleotide_cyclase"/>
</dbReference>
<name>A0A399ED32_9DEIN</name>
<dbReference type="GO" id="GO:0035556">
    <property type="term" value="P:intracellular signal transduction"/>
    <property type="evidence" value="ECO:0007669"/>
    <property type="project" value="InterPro"/>
</dbReference>
<dbReference type="EMBL" id="QXDL01000117">
    <property type="protein sequence ID" value="RIH82547.1"/>
    <property type="molecule type" value="Genomic_DNA"/>
</dbReference>
<dbReference type="GO" id="GO:0004016">
    <property type="term" value="F:adenylate cyclase activity"/>
    <property type="evidence" value="ECO:0007669"/>
    <property type="project" value="UniProtKB-ARBA"/>
</dbReference>
<evidence type="ECO:0000256" key="3">
    <source>
        <dbReference type="SAM" id="MobiDB-lite"/>
    </source>
</evidence>
<organism evidence="5 6">
    <name type="scientific">Calidithermus terrae</name>
    <dbReference type="NCBI Taxonomy" id="1408545"/>
    <lineage>
        <taxon>Bacteria</taxon>
        <taxon>Thermotogati</taxon>
        <taxon>Deinococcota</taxon>
        <taxon>Deinococci</taxon>
        <taxon>Thermales</taxon>
        <taxon>Thermaceae</taxon>
        <taxon>Calidithermus</taxon>
    </lineage>
</organism>
<dbReference type="PANTHER" id="PTHR16305:SF35">
    <property type="entry name" value="TRANSCRIPTIONAL ACTIVATOR DOMAIN"/>
    <property type="match status" value="1"/>
</dbReference>
<dbReference type="PANTHER" id="PTHR16305">
    <property type="entry name" value="TESTICULAR SOLUBLE ADENYLYL CYCLASE"/>
    <property type="match status" value="1"/>
</dbReference>
<evidence type="ECO:0000259" key="4">
    <source>
        <dbReference type="PROSITE" id="PS50125"/>
    </source>
</evidence>
<feature type="region of interest" description="Disordered" evidence="3">
    <location>
        <begin position="318"/>
        <end position="355"/>
    </location>
</feature>
<proteinExistence type="predicted"/>
<sequence>MAGWRADPLGGLRVALVEGLEEPPPPSPWPALEPGALGEAELRPWVLRGVYERLQSGQGRFMADLRPVTALFLAFDGIGYDEDDDAGILLDAYVRRVQAVVARYGGSLIQLTFGDKGSYLYAAFGAPVAHDDDAAKAVTVALQLLEPPPNLSFVHSVRAGVAEGQMYTGAYGSALRRTYGALGDKTNLAGLGQVVGRRQHVEGAPGDGVDALDAGVAQGEAAHRARRHRGPDRQGGRAALEGHRRHGGHRPLHRQRRRQGPRAGVVVEPGGEGVAAEAHHAAAVAVDLGDEDVVDGVEPVGELLSPPLGAQGLRQGLGQAGEAGDVHRQRGAPGPVRQAHPPGQRLPAVGREVGG</sequence>
<feature type="compositionally biased region" description="Basic residues" evidence="3">
    <location>
        <begin position="243"/>
        <end position="260"/>
    </location>
</feature>
<dbReference type="SUPFAM" id="SSF55073">
    <property type="entry name" value="Nucleotide cyclase"/>
    <property type="match status" value="1"/>
</dbReference>
<evidence type="ECO:0000256" key="1">
    <source>
        <dbReference type="ARBA" id="ARBA00022741"/>
    </source>
</evidence>
<keyword evidence="1" id="KW-0547">Nucleotide-binding</keyword>
<protein>
    <recommendedName>
        <fullName evidence="4">Guanylate cyclase domain-containing protein</fullName>
    </recommendedName>
</protein>
<dbReference type="GO" id="GO:0005737">
    <property type="term" value="C:cytoplasm"/>
    <property type="evidence" value="ECO:0007669"/>
    <property type="project" value="TreeGrafter"/>
</dbReference>
<evidence type="ECO:0000313" key="5">
    <source>
        <dbReference type="EMBL" id="RIH82547.1"/>
    </source>
</evidence>
<feature type="region of interest" description="Disordered" evidence="3">
    <location>
        <begin position="219"/>
        <end position="265"/>
    </location>
</feature>
<keyword evidence="2" id="KW-0067">ATP-binding</keyword>
<dbReference type="PROSITE" id="PS50125">
    <property type="entry name" value="GUANYLATE_CYCLASE_2"/>
    <property type="match status" value="1"/>
</dbReference>
<evidence type="ECO:0000313" key="6">
    <source>
        <dbReference type="Proteomes" id="UP000265715"/>
    </source>
</evidence>
<dbReference type="InterPro" id="IPR001054">
    <property type="entry name" value="A/G_cyclase"/>
</dbReference>
<evidence type="ECO:0000256" key="2">
    <source>
        <dbReference type="ARBA" id="ARBA00022840"/>
    </source>
</evidence>
<dbReference type="Gene3D" id="3.30.70.1230">
    <property type="entry name" value="Nucleotide cyclase"/>
    <property type="match status" value="1"/>
</dbReference>
<reference evidence="5 6" key="1">
    <citation type="submission" date="2018-08" db="EMBL/GenBank/DDBJ databases">
        <title>Meiothermus terrae DSM 26712 genome sequencing project.</title>
        <authorList>
            <person name="Da Costa M.S."/>
            <person name="Albuquerque L."/>
            <person name="Raposo P."/>
            <person name="Froufe H.J.C."/>
            <person name="Barroso C.S."/>
            <person name="Egas C."/>
        </authorList>
    </citation>
    <scope>NUCLEOTIDE SEQUENCE [LARGE SCALE GENOMIC DNA]</scope>
    <source>
        <strain evidence="5 6">DSM 26712</strain>
    </source>
</reference>
<dbReference type="GO" id="GO:0005524">
    <property type="term" value="F:ATP binding"/>
    <property type="evidence" value="ECO:0007669"/>
    <property type="project" value="UniProtKB-KW"/>
</dbReference>
<comment type="caution">
    <text evidence="5">The sequence shown here is derived from an EMBL/GenBank/DDBJ whole genome shotgun (WGS) entry which is preliminary data.</text>
</comment>
<dbReference type="Proteomes" id="UP000265715">
    <property type="component" value="Unassembled WGS sequence"/>
</dbReference>
<accession>A0A399ED32</accession>
<dbReference type="AlphaFoldDB" id="A0A399ED32"/>
<feature type="domain" description="Guanylate cyclase" evidence="4">
    <location>
        <begin position="59"/>
        <end position="193"/>
    </location>
</feature>
<keyword evidence="6" id="KW-1185">Reference proteome</keyword>